<dbReference type="InterPro" id="IPR014710">
    <property type="entry name" value="RmlC-like_jellyroll"/>
</dbReference>
<feature type="domain" description="Cyclic nucleotide-binding" evidence="10">
    <location>
        <begin position="157"/>
        <end position="259"/>
    </location>
</feature>
<dbReference type="InterPro" id="IPR016035">
    <property type="entry name" value="Acyl_Trfase/lysoPLipase"/>
</dbReference>
<feature type="short sequence motif" description="GXGXXG" evidence="9">
    <location>
        <begin position="486"/>
        <end position="491"/>
    </location>
</feature>
<evidence type="ECO:0000256" key="2">
    <source>
        <dbReference type="ARBA" id="ARBA00006636"/>
    </source>
</evidence>
<dbReference type="CDD" id="cd07205">
    <property type="entry name" value="Pat_PNPLA6_PNPLA7_NTE1_like"/>
    <property type="match status" value="1"/>
</dbReference>
<evidence type="ECO:0000256" key="6">
    <source>
        <dbReference type="ARBA" id="ARBA00022989"/>
    </source>
</evidence>
<dbReference type="PANTHER" id="PTHR14226">
    <property type="entry name" value="NEUROPATHY TARGET ESTERASE/SWISS CHEESE D.MELANOGASTER"/>
    <property type="match status" value="1"/>
</dbReference>
<dbReference type="InterPro" id="IPR050301">
    <property type="entry name" value="NTE"/>
</dbReference>
<reference evidence="12 14" key="1">
    <citation type="submission" date="2023-12" db="EMBL/GenBank/DDBJ databases">
        <title>Whole-genome sequencing of halo(alkali)philic microorganisms from hypersaline lakes.</title>
        <authorList>
            <person name="Sorokin D.Y."/>
            <person name="Merkel A.Y."/>
            <person name="Messina E."/>
            <person name="Yakimov M."/>
        </authorList>
    </citation>
    <scope>NUCLEOTIDE SEQUENCE [LARGE SCALE GENOMIC DNA]</scope>
    <source>
        <strain evidence="12 14">AB-CW1</strain>
    </source>
</reference>
<evidence type="ECO:0000256" key="7">
    <source>
        <dbReference type="ARBA" id="ARBA00023098"/>
    </source>
</evidence>
<gene>
    <name evidence="12" type="ORF">VCB98_08815</name>
    <name evidence="13" type="ORF">VCB98_10710</name>
</gene>
<dbReference type="EMBL" id="JAYGII010000017">
    <property type="protein sequence ID" value="MEA5445918.1"/>
    <property type="molecule type" value="Genomic_DNA"/>
</dbReference>
<keyword evidence="4 9" id="KW-0378">Hydrolase</keyword>
<protein>
    <submittedName>
        <fullName evidence="12">Cyclic nucleotide-binding domain-containing protein</fullName>
    </submittedName>
</protein>
<dbReference type="InterPro" id="IPR000595">
    <property type="entry name" value="cNMP-bd_dom"/>
</dbReference>
<keyword evidence="3" id="KW-0812">Transmembrane</keyword>
<evidence type="ECO:0000256" key="4">
    <source>
        <dbReference type="ARBA" id="ARBA00022801"/>
    </source>
</evidence>
<feature type="active site" description="Proton acceptor" evidence="9">
    <location>
        <position position="629"/>
    </location>
</feature>
<dbReference type="GO" id="GO:0016042">
    <property type="term" value="P:lipid catabolic process"/>
    <property type="evidence" value="ECO:0007669"/>
    <property type="project" value="UniProtKB-UniRule"/>
</dbReference>
<evidence type="ECO:0000256" key="5">
    <source>
        <dbReference type="ARBA" id="ARBA00022963"/>
    </source>
</evidence>
<dbReference type="InterPro" id="IPR018488">
    <property type="entry name" value="cNMP-bd_CS"/>
</dbReference>
<dbReference type="AlphaFoldDB" id="A0AAP6MKK7"/>
<dbReference type="Pfam" id="PF00027">
    <property type="entry name" value="cNMP_binding"/>
    <property type="match status" value="2"/>
</dbReference>
<feature type="short sequence motif" description="DGA/G" evidence="9">
    <location>
        <begin position="629"/>
        <end position="631"/>
    </location>
</feature>
<evidence type="ECO:0000259" key="11">
    <source>
        <dbReference type="PROSITE" id="PS51635"/>
    </source>
</evidence>
<evidence type="ECO:0000256" key="1">
    <source>
        <dbReference type="ARBA" id="ARBA00004370"/>
    </source>
</evidence>
<dbReference type="PROSITE" id="PS00889">
    <property type="entry name" value="CNMP_BINDING_2"/>
    <property type="match status" value="2"/>
</dbReference>
<dbReference type="InterPro" id="IPR056556">
    <property type="entry name" value="NTE1_P-loop_dom"/>
</dbReference>
<evidence type="ECO:0000313" key="12">
    <source>
        <dbReference type="EMBL" id="MEA5445918.1"/>
    </source>
</evidence>
<dbReference type="Proteomes" id="UP001302316">
    <property type="component" value="Unassembled WGS sequence"/>
</dbReference>
<evidence type="ECO:0000313" key="13">
    <source>
        <dbReference type="EMBL" id="MEA5446290.1"/>
    </source>
</evidence>
<dbReference type="EMBL" id="JAYGII010000026">
    <property type="protein sequence ID" value="MEA5446290.1"/>
    <property type="molecule type" value="Genomic_DNA"/>
</dbReference>
<dbReference type="Pfam" id="PF01734">
    <property type="entry name" value="Patatin"/>
    <property type="match status" value="1"/>
</dbReference>
<comment type="subcellular location">
    <subcellularLocation>
        <location evidence="1">Membrane</location>
    </subcellularLocation>
</comment>
<comment type="caution">
    <text evidence="12">The sequence shown here is derived from an EMBL/GenBank/DDBJ whole genome shotgun (WGS) entry which is preliminary data.</text>
</comment>
<evidence type="ECO:0000256" key="8">
    <source>
        <dbReference type="ARBA" id="ARBA00023136"/>
    </source>
</evidence>
<keyword evidence="5 9" id="KW-0442">Lipid degradation</keyword>
<keyword evidence="6" id="KW-1133">Transmembrane helix</keyword>
<dbReference type="Gene3D" id="2.60.120.10">
    <property type="entry name" value="Jelly Rolls"/>
    <property type="match status" value="2"/>
</dbReference>
<name>A0AAP6MKK7_9GAMM</name>
<dbReference type="Gene3D" id="3.40.1090.10">
    <property type="entry name" value="Cytosolic phospholipase A2 catalytic domain"/>
    <property type="match status" value="2"/>
</dbReference>
<sequence>MDHGNIGKRRISETLRTSTIFADIEGAVVESLAGRMGEVRLADGQDLFQAGDSADAMYVVLSGALHVLAPKSESDDFEAARRVGRVMPGEPVGEMALLVGGFRSATVRAVGTTLLARLPAGTFDEAVAKHPPLRAALEAEVLRRMRHNQIGKLIRRYFGTLEDETWRALEDRLKWQQLEPGEMLFDQGAPGDSLYILVSGQLRILGSNQDGGLQAIATVTAGEMVGEMAVLRDQPRSARVVATHASTLVRLTRVDFDHLSRRHPQLALSVGRLVVERLDRAQQGNGNQTAAPRAVCVIRAGRLAAPKVFLLQLQKALRSHGDSLLLDPGEIGRRLGRETLAHAGPGDPAHTGLGLWLEQQESRHELVFYLTDPCDAGEQPSAWTQRCLERADEILVLADSEDDPEPKGLETLLYQELSARRQSGVAPRVHLVLLHAQETTLPHHSDRWLEPRSVDTHHHLRSGCPRQMASLARRLTGRSIGLALSGGGARGIAHIGVIRALEEAGVPVDLVAGTSMGGVVGALYARGMAPADILAQAEWAFVQSNPWREYTLPAFSLLRSKRLDYVSRKTYGDLLIEDLWRPFCCVSTNISRQQLTVHESGSLWRAVRATGAIPGLVTPVINNGEIHVDGGVLNNLPGDLLRPRVARLLTSDVRAPRGVSATRDDFPSPWVSLLRGKQYRKQRGVPGMMEILMDSVLAASHQAADRTLADADIRFTPPLADATTLGFRDLAGIEQHGYDYARGIIDALGVATICRVAVQ</sequence>
<feature type="domain" description="PNPLA" evidence="11">
    <location>
        <begin position="482"/>
        <end position="642"/>
    </location>
</feature>
<feature type="active site" description="Nucleophile" evidence="9">
    <location>
        <position position="515"/>
    </location>
</feature>
<organism evidence="12 14">
    <name type="scientific">Natronospira elongata</name>
    <dbReference type="NCBI Taxonomy" id="3110268"/>
    <lineage>
        <taxon>Bacteria</taxon>
        <taxon>Pseudomonadati</taxon>
        <taxon>Pseudomonadota</taxon>
        <taxon>Gammaproteobacteria</taxon>
        <taxon>Natronospirales</taxon>
        <taxon>Natronospiraceae</taxon>
        <taxon>Natronospira</taxon>
    </lineage>
</organism>
<feature type="short sequence motif" description="GXSXG" evidence="9">
    <location>
        <begin position="513"/>
        <end position="517"/>
    </location>
</feature>
<dbReference type="InterPro" id="IPR002641">
    <property type="entry name" value="PNPLA_dom"/>
</dbReference>
<keyword evidence="8" id="KW-0472">Membrane</keyword>
<evidence type="ECO:0000256" key="9">
    <source>
        <dbReference type="PROSITE-ProRule" id="PRU01161"/>
    </source>
</evidence>
<dbReference type="InterPro" id="IPR018490">
    <property type="entry name" value="cNMP-bd_dom_sf"/>
</dbReference>
<proteinExistence type="inferred from homology"/>
<dbReference type="RefSeq" id="WP_346051816.1">
    <property type="nucleotide sequence ID" value="NZ_JAYGII010000017.1"/>
</dbReference>
<evidence type="ECO:0000313" key="14">
    <source>
        <dbReference type="Proteomes" id="UP001302316"/>
    </source>
</evidence>
<feature type="domain" description="Cyclic nucleotide-binding" evidence="10">
    <location>
        <begin position="20"/>
        <end position="144"/>
    </location>
</feature>
<evidence type="ECO:0000259" key="10">
    <source>
        <dbReference type="PROSITE" id="PS50042"/>
    </source>
</evidence>
<dbReference type="CDD" id="cd00038">
    <property type="entry name" value="CAP_ED"/>
    <property type="match status" value="2"/>
</dbReference>
<dbReference type="SUPFAM" id="SSF51206">
    <property type="entry name" value="cAMP-binding domain-like"/>
    <property type="match status" value="2"/>
</dbReference>
<accession>A0AAP6MKK7</accession>
<dbReference type="SUPFAM" id="SSF52151">
    <property type="entry name" value="FabD/lysophospholipase-like"/>
    <property type="match status" value="1"/>
</dbReference>
<dbReference type="SMART" id="SM00100">
    <property type="entry name" value="cNMP"/>
    <property type="match status" value="2"/>
</dbReference>
<dbReference type="PROSITE" id="PS50042">
    <property type="entry name" value="CNMP_BINDING_3"/>
    <property type="match status" value="2"/>
</dbReference>
<comment type="similarity">
    <text evidence="2">Belongs to the NTE family.</text>
</comment>
<dbReference type="Pfam" id="PF24179">
    <property type="entry name" value="NTE_Ploop"/>
    <property type="match status" value="1"/>
</dbReference>
<dbReference type="GO" id="GO:0016020">
    <property type="term" value="C:membrane"/>
    <property type="evidence" value="ECO:0007669"/>
    <property type="project" value="UniProtKB-SubCell"/>
</dbReference>
<evidence type="ECO:0000256" key="3">
    <source>
        <dbReference type="ARBA" id="ARBA00022692"/>
    </source>
</evidence>
<dbReference type="GO" id="GO:0004622">
    <property type="term" value="F:phosphatidylcholine lysophospholipase activity"/>
    <property type="evidence" value="ECO:0007669"/>
    <property type="project" value="UniProtKB-ARBA"/>
</dbReference>
<dbReference type="PANTHER" id="PTHR14226:SF29">
    <property type="entry name" value="NEUROPATHY TARGET ESTERASE SWS"/>
    <property type="match status" value="1"/>
</dbReference>
<keyword evidence="7 9" id="KW-0443">Lipid metabolism</keyword>
<keyword evidence="14" id="KW-1185">Reference proteome</keyword>
<dbReference type="PROSITE" id="PS51635">
    <property type="entry name" value="PNPLA"/>
    <property type="match status" value="1"/>
</dbReference>